<reference evidence="3 4" key="2">
    <citation type="submission" date="2018-06" db="EMBL/GenBank/DDBJ databases">
        <title>Metagenomic assembly of (sub)arctic Cyanobacteria and their associated microbiome from non-axenic cultures.</title>
        <authorList>
            <person name="Baurain D."/>
        </authorList>
    </citation>
    <scope>NUCLEOTIDE SEQUENCE [LARGE SCALE GENOMIC DNA]</scope>
    <source>
        <strain evidence="3">ULC066bin1</strain>
    </source>
</reference>
<dbReference type="NCBIfam" id="TIGR00200">
    <property type="entry name" value="cinA_nterm"/>
    <property type="match status" value="1"/>
</dbReference>
<reference evidence="3 4" key="1">
    <citation type="submission" date="2018-04" db="EMBL/GenBank/DDBJ databases">
        <authorList>
            <person name="Go L.Y."/>
            <person name="Mitchell J.A."/>
        </authorList>
    </citation>
    <scope>NUCLEOTIDE SEQUENCE [LARGE SCALE GENOMIC DNA]</scope>
    <source>
        <strain evidence="3">ULC066bin1</strain>
    </source>
</reference>
<dbReference type="Pfam" id="PF02464">
    <property type="entry name" value="CinA"/>
    <property type="match status" value="1"/>
</dbReference>
<dbReference type="InterPro" id="IPR008135">
    <property type="entry name" value="Competence-induced_CinA"/>
</dbReference>
<dbReference type="EMBL" id="QBML01000008">
    <property type="protein sequence ID" value="PZO42109.1"/>
    <property type="molecule type" value="Genomic_DNA"/>
</dbReference>
<dbReference type="InterPro" id="IPR050101">
    <property type="entry name" value="CinA"/>
</dbReference>
<dbReference type="Gene3D" id="3.30.70.2860">
    <property type="match status" value="1"/>
</dbReference>
<sequence>MSVGAEILCIGTELLLGEILNSNAQYLAQQLALLGVPHFYQTVVGDNPDRIHQALEIAASRSNLIITTGGLGPTPDDLTTEAIANFFNTPLEERPEIWERIQQMAAQTGRTLTANNRKQALLPKGAEILHNPVGTAPGMIWEPQPNLLILTFPGVPSEMYPMWKQTASPLLQDRNYGQGTFHSKVLLYWGIAESTLATKVNHLFDLKNPTVAPYANYGQARLRITARANTQEEAIALIAPVEAEIRELTGEFCYGTDEDTLATVAGKLLLERGQTLAVAESCTGGWLGETLTEVSGSSSYFLGGVISYSNDVKVDLLNVDRQILDRYGAVSAIVAEQMAIGVKSKIKSDWGISITGIAGPNGGTETKPVGLVYVGIAHPDGKVEAIELRFSPSRGRNWIRKATVSSALDLFRKRFVMID</sequence>
<dbReference type="HAMAP" id="MF_00226_B">
    <property type="entry name" value="CinA_B"/>
    <property type="match status" value="1"/>
</dbReference>
<dbReference type="Pfam" id="PF00994">
    <property type="entry name" value="MoCF_biosynth"/>
    <property type="match status" value="1"/>
</dbReference>
<dbReference type="NCBIfam" id="NF001813">
    <property type="entry name" value="PRK00549.1"/>
    <property type="match status" value="1"/>
</dbReference>
<protein>
    <recommendedName>
        <fullName evidence="1">CinA-like protein</fullName>
    </recommendedName>
</protein>
<dbReference type="InterPro" id="IPR008136">
    <property type="entry name" value="CinA_C"/>
</dbReference>
<dbReference type="Proteomes" id="UP000249467">
    <property type="component" value="Unassembled WGS sequence"/>
</dbReference>
<evidence type="ECO:0000259" key="2">
    <source>
        <dbReference type="SMART" id="SM00852"/>
    </source>
</evidence>
<proteinExistence type="inferred from homology"/>
<gene>
    <name evidence="3" type="ORF">DCF19_07625</name>
</gene>
<dbReference type="InterPro" id="IPR001453">
    <property type="entry name" value="MoaB/Mog_dom"/>
</dbReference>
<evidence type="ECO:0000313" key="4">
    <source>
        <dbReference type="Proteomes" id="UP000249467"/>
    </source>
</evidence>
<evidence type="ECO:0000313" key="3">
    <source>
        <dbReference type="EMBL" id="PZO42109.1"/>
    </source>
</evidence>
<dbReference type="PANTHER" id="PTHR13939:SF0">
    <property type="entry name" value="NMN AMIDOHYDROLASE-LIKE PROTEIN YFAY"/>
    <property type="match status" value="1"/>
</dbReference>
<dbReference type="SUPFAM" id="SSF53218">
    <property type="entry name" value="Molybdenum cofactor biosynthesis proteins"/>
    <property type="match status" value="1"/>
</dbReference>
<dbReference type="PANTHER" id="PTHR13939">
    <property type="entry name" value="NICOTINAMIDE-NUCLEOTIDE AMIDOHYDROLASE PNCC"/>
    <property type="match status" value="1"/>
</dbReference>
<dbReference type="Gene3D" id="3.40.980.10">
    <property type="entry name" value="MoaB/Mog-like domain"/>
    <property type="match status" value="1"/>
</dbReference>
<organism evidence="3 4">
    <name type="scientific">Pseudanabaena frigida</name>
    <dbReference type="NCBI Taxonomy" id="945775"/>
    <lineage>
        <taxon>Bacteria</taxon>
        <taxon>Bacillati</taxon>
        <taxon>Cyanobacteriota</taxon>
        <taxon>Cyanophyceae</taxon>
        <taxon>Pseudanabaenales</taxon>
        <taxon>Pseudanabaenaceae</taxon>
        <taxon>Pseudanabaena</taxon>
    </lineage>
</organism>
<comment type="similarity">
    <text evidence="1">Belongs to the CinA family.</text>
</comment>
<dbReference type="PIRSF" id="PIRSF006728">
    <property type="entry name" value="CinA"/>
    <property type="match status" value="1"/>
</dbReference>
<comment type="caution">
    <text evidence="3">The sequence shown here is derived from an EMBL/GenBank/DDBJ whole genome shotgun (WGS) entry which is preliminary data.</text>
</comment>
<accession>A0A2W4WJM5</accession>
<dbReference type="InterPro" id="IPR041424">
    <property type="entry name" value="CinA_KH"/>
</dbReference>
<dbReference type="Pfam" id="PF18146">
    <property type="entry name" value="CinA_KH"/>
    <property type="match status" value="1"/>
</dbReference>
<dbReference type="AlphaFoldDB" id="A0A2W4WJM5"/>
<dbReference type="SUPFAM" id="SSF142433">
    <property type="entry name" value="CinA-like"/>
    <property type="match status" value="1"/>
</dbReference>
<feature type="domain" description="MoaB/Mog" evidence="2">
    <location>
        <begin position="6"/>
        <end position="173"/>
    </location>
</feature>
<dbReference type="Gene3D" id="3.90.950.20">
    <property type="entry name" value="CinA-like"/>
    <property type="match status" value="1"/>
</dbReference>
<dbReference type="InterPro" id="IPR036653">
    <property type="entry name" value="CinA-like_C"/>
</dbReference>
<name>A0A2W4WJM5_9CYAN</name>
<dbReference type="NCBIfam" id="TIGR00199">
    <property type="entry name" value="PncC_domain"/>
    <property type="match status" value="1"/>
</dbReference>
<dbReference type="CDD" id="cd00885">
    <property type="entry name" value="cinA"/>
    <property type="match status" value="1"/>
</dbReference>
<dbReference type="InterPro" id="IPR036425">
    <property type="entry name" value="MoaB/Mog-like_dom_sf"/>
</dbReference>
<dbReference type="SMART" id="SM00852">
    <property type="entry name" value="MoCF_biosynth"/>
    <property type="match status" value="1"/>
</dbReference>
<evidence type="ECO:0000256" key="1">
    <source>
        <dbReference type="HAMAP-Rule" id="MF_00226"/>
    </source>
</evidence>
<dbReference type="NCBIfam" id="TIGR00177">
    <property type="entry name" value="molyb_syn"/>
    <property type="match status" value="1"/>
</dbReference>